<dbReference type="RefSeq" id="WP_241448085.1">
    <property type="nucleotide sequence ID" value="NZ_JAKZHW010000002.1"/>
</dbReference>
<feature type="compositionally biased region" description="Polar residues" evidence="1">
    <location>
        <begin position="88"/>
        <end position="102"/>
    </location>
</feature>
<keyword evidence="4" id="KW-1185">Reference proteome</keyword>
<evidence type="ECO:0000313" key="4">
    <source>
        <dbReference type="Proteomes" id="UP001203058"/>
    </source>
</evidence>
<comment type="caution">
    <text evidence="3">The sequence shown here is derived from an EMBL/GenBank/DDBJ whole genome shotgun (WGS) entry which is preliminary data.</text>
</comment>
<feature type="signal peptide" evidence="2">
    <location>
        <begin position="1"/>
        <end position="22"/>
    </location>
</feature>
<gene>
    <name evidence="3" type="ORF">LZ016_14080</name>
</gene>
<proteinExistence type="predicted"/>
<protein>
    <submittedName>
        <fullName evidence="3">Uncharacterized protein</fullName>
    </submittedName>
</protein>
<evidence type="ECO:0000313" key="3">
    <source>
        <dbReference type="EMBL" id="MCH8617221.1"/>
    </source>
</evidence>
<keyword evidence="2" id="KW-0732">Signal</keyword>
<name>A0ABS9VQF6_9SPHN</name>
<organism evidence="3 4">
    <name type="scientific">Sphingomonas telluris</name>
    <dbReference type="NCBI Taxonomy" id="2907998"/>
    <lineage>
        <taxon>Bacteria</taxon>
        <taxon>Pseudomonadati</taxon>
        <taxon>Pseudomonadota</taxon>
        <taxon>Alphaproteobacteria</taxon>
        <taxon>Sphingomonadales</taxon>
        <taxon>Sphingomonadaceae</taxon>
        <taxon>Sphingomonas</taxon>
    </lineage>
</organism>
<dbReference type="Proteomes" id="UP001203058">
    <property type="component" value="Unassembled WGS sequence"/>
</dbReference>
<evidence type="ECO:0000256" key="1">
    <source>
        <dbReference type="SAM" id="MobiDB-lite"/>
    </source>
</evidence>
<sequence>MKTMMLLVAAGAMAFAPATVMAAPGGNGSPNGAGWTHMKGPDHPTGQAFAECGEDGPTPGRAADAPGGGSAFADEEISVAGAHYAGEQPQNSRNTASVSQYDTACLHQPQ</sequence>
<reference evidence="3 4" key="1">
    <citation type="submission" date="2022-03" db="EMBL/GenBank/DDBJ databases">
        <authorList>
            <person name="Jo J.-H."/>
            <person name="Im W.-T."/>
        </authorList>
    </citation>
    <scope>NUCLEOTIDE SEQUENCE [LARGE SCALE GENOMIC DNA]</scope>
    <source>
        <strain evidence="3 4">SM33</strain>
    </source>
</reference>
<accession>A0ABS9VQF6</accession>
<feature type="region of interest" description="Disordered" evidence="1">
    <location>
        <begin position="22"/>
        <end position="110"/>
    </location>
</feature>
<feature type="chain" id="PRO_5045367879" evidence="2">
    <location>
        <begin position="23"/>
        <end position="110"/>
    </location>
</feature>
<evidence type="ECO:0000256" key="2">
    <source>
        <dbReference type="SAM" id="SignalP"/>
    </source>
</evidence>
<dbReference type="EMBL" id="JAKZHW010000002">
    <property type="protein sequence ID" value="MCH8617221.1"/>
    <property type="molecule type" value="Genomic_DNA"/>
</dbReference>